<evidence type="ECO:0000313" key="9">
    <source>
        <dbReference type="Proteomes" id="UP000520767"/>
    </source>
</evidence>
<dbReference type="InterPro" id="IPR041679">
    <property type="entry name" value="DNA2/NAM7-like_C"/>
</dbReference>
<feature type="domain" description="DNA2/NAM7 helicase helicase" evidence="6">
    <location>
        <begin position="315"/>
        <end position="435"/>
    </location>
</feature>
<dbReference type="GO" id="GO:0043139">
    <property type="term" value="F:5'-3' DNA helicase activity"/>
    <property type="evidence" value="ECO:0007669"/>
    <property type="project" value="TreeGrafter"/>
</dbReference>
<protein>
    <recommendedName>
        <fullName evidence="10">AAA domain-containing protein</fullName>
    </recommendedName>
</protein>
<comment type="caution">
    <text evidence="8">The sequence shown here is derived from an EMBL/GenBank/DDBJ whole genome shotgun (WGS) entry which is preliminary data.</text>
</comment>
<dbReference type="Proteomes" id="UP000520767">
    <property type="component" value="Unassembled WGS sequence"/>
</dbReference>
<keyword evidence="9" id="KW-1185">Reference proteome</keyword>
<evidence type="ECO:0000259" key="7">
    <source>
        <dbReference type="Pfam" id="PF13087"/>
    </source>
</evidence>
<dbReference type="GO" id="GO:0016787">
    <property type="term" value="F:hydrolase activity"/>
    <property type="evidence" value="ECO:0007669"/>
    <property type="project" value="UniProtKB-KW"/>
</dbReference>
<dbReference type="Pfam" id="PF13087">
    <property type="entry name" value="AAA_12"/>
    <property type="match status" value="1"/>
</dbReference>
<keyword evidence="3" id="KW-0378">Hydrolase</keyword>
<dbReference type="EMBL" id="JACHJQ010000005">
    <property type="protein sequence ID" value="MBB4909169.1"/>
    <property type="molecule type" value="Genomic_DNA"/>
</dbReference>
<comment type="similarity">
    <text evidence="1">Belongs to the DNA2/NAM7 helicase family.</text>
</comment>
<evidence type="ECO:0000256" key="3">
    <source>
        <dbReference type="ARBA" id="ARBA00022801"/>
    </source>
</evidence>
<keyword evidence="4" id="KW-0347">Helicase</keyword>
<dbReference type="Gene3D" id="3.40.50.300">
    <property type="entry name" value="P-loop containing nucleotide triphosphate hydrolases"/>
    <property type="match status" value="2"/>
</dbReference>
<dbReference type="PANTHER" id="PTHR43788:SF8">
    <property type="entry name" value="DNA-BINDING PROTEIN SMUBP-2"/>
    <property type="match status" value="1"/>
</dbReference>
<dbReference type="GO" id="GO:0005524">
    <property type="term" value="F:ATP binding"/>
    <property type="evidence" value="ECO:0007669"/>
    <property type="project" value="UniProtKB-KW"/>
</dbReference>
<dbReference type="RefSeq" id="WP_184813200.1">
    <property type="nucleotide sequence ID" value="NZ_JACHJQ010000005.1"/>
</dbReference>
<evidence type="ECO:0000256" key="4">
    <source>
        <dbReference type="ARBA" id="ARBA00022806"/>
    </source>
</evidence>
<dbReference type="InterPro" id="IPR050534">
    <property type="entry name" value="Coronavir_polyprotein_1ab"/>
</dbReference>
<evidence type="ECO:0008006" key="10">
    <source>
        <dbReference type="Google" id="ProtNLM"/>
    </source>
</evidence>
<keyword evidence="2" id="KW-0547">Nucleotide-binding</keyword>
<evidence type="ECO:0000313" key="8">
    <source>
        <dbReference type="EMBL" id="MBB4909169.1"/>
    </source>
</evidence>
<sequence>MRFVRLIGSVTIVVSAESQAHLHRKRVDHPTLPGSFAQVLRELNERPDGVPVVVDHPGRLGDRSLLVHGSTWAMRLYPTREFKGTRRGYTVASIDPLRLRDHHRLAEGYLSVRPLSWEQVPTIRDLGPHTDAQYERLLHEWQTPARGRPVSRPESHRLPPAHTAFLDTVDQVIDANERITTATARAQRPFPYRAVKPVGERRHGTHSVYEFVLTAGRPEDDAFVQIRGEREQRGQVTRAVRGAVTVRFDRPIDWDRIAKVGELELTPSTVVFRKQREAVTTLRDGKSRNPAALDVLVDHRTQRSDPAPDRPTIDLDQSQVRAFGSALGVPDLMVILGPPGTGKTRVISQIANAAAVGGPHRPAQRVLITSHTNRAVDNVLQRLPGHLVVVRVGSEGSVTDEGRPYLLETQARELRTRIIETVGATIGGLGDLEIADQWASELGERTGVLTAAMTAVAQARQRLDGVRRAGGGAAQVELDRIATAWRRRAARLSRVNRSLHRAAARAGKAGLLSGFWQGRRTRLLSRAQQLHSEQNAANVALAAAERHLEEVTRDLPAVREAGAHLAAATAHLGQVQDSALTAAHCARAAVGNQQAPPPVRDGSTPEETHSDLTALLAWLAHWLPLLGRRARLLAEWHAEVSSATGQLSPELVRYADVIAATAIGTASRPELSEMDFGLVIVDEAGQIGTADVLVPLVRARRAVLVGDHQQLPPYLDSEVEVWGKGIDDPAVRGLLSHSALELLVDGLPQANVVPLTEQRRMPLVIARFISDTFYEGLLETAVARDHTDQLFTSAFAFVDTARLPAGTQHEQPVRGEDRGLRGYRNPAEARLLVKLAAHYDQLGQDWAVIVPYRAQIKEITNALIDLIGQADKVRLNVGSVDSFQGGERDVILYGFTRSNAAGNVGFLAELRRANVAFTRAKRQLVLVGDLGTLTTARDQPFRELSRALRDYVARWGDIRQYEEIDAKL</sequence>
<evidence type="ECO:0000256" key="1">
    <source>
        <dbReference type="ARBA" id="ARBA00007913"/>
    </source>
</evidence>
<keyword evidence="5" id="KW-0067">ATP-binding</keyword>
<feature type="domain" description="DNA2/NAM7 helicase-like C-terminal" evidence="7">
    <location>
        <begin position="736"/>
        <end position="929"/>
    </location>
</feature>
<dbReference type="AlphaFoldDB" id="A0A7W7Q9J9"/>
<dbReference type="PANTHER" id="PTHR43788">
    <property type="entry name" value="DNA2/NAM7 HELICASE FAMILY MEMBER"/>
    <property type="match status" value="1"/>
</dbReference>
<dbReference type="Pfam" id="PF13086">
    <property type="entry name" value="AAA_11"/>
    <property type="match status" value="2"/>
</dbReference>
<evidence type="ECO:0000259" key="6">
    <source>
        <dbReference type="Pfam" id="PF13086"/>
    </source>
</evidence>
<dbReference type="InterPro" id="IPR027417">
    <property type="entry name" value="P-loop_NTPase"/>
</dbReference>
<reference evidence="8 9" key="1">
    <citation type="submission" date="2020-08" db="EMBL/GenBank/DDBJ databases">
        <title>Genomic Encyclopedia of Type Strains, Phase III (KMG-III): the genomes of soil and plant-associated and newly described type strains.</title>
        <authorList>
            <person name="Whitman W."/>
        </authorList>
    </citation>
    <scope>NUCLEOTIDE SEQUENCE [LARGE SCALE GENOMIC DNA]</scope>
    <source>
        <strain evidence="8 9">CECT 8960</strain>
    </source>
</reference>
<proteinExistence type="inferred from homology"/>
<accession>A0A7W7Q9J9</accession>
<feature type="domain" description="DNA2/NAM7 helicase helicase" evidence="6">
    <location>
        <begin position="634"/>
        <end position="717"/>
    </location>
</feature>
<dbReference type="InterPro" id="IPR041677">
    <property type="entry name" value="DNA2/NAM7_AAA_11"/>
</dbReference>
<evidence type="ECO:0000256" key="5">
    <source>
        <dbReference type="ARBA" id="ARBA00022840"/>
    </source>
</evidence>
<dbReference type="InterPro" id="IPR047187">
    <property type="entry name" value="SF1_C_Upf1"/>
</dbReference>
<evidence type="ECO:0000256" key="2">
    <source>
        <dbReference type="ARBA" id="ARBA00022741"/>
    </source>
</evidence>
<dbReference type="CDD" id="cd18808">
    <property type="entry name" value="SF1_C_Upf1"/>
    <property type="match status" value="1"/>
</dbReference>
<dbReference type="SUPFAM" id="SSF52540">
    <property type="entry name" value="P-loop containing nucleoside triphosphate hydrolases"/>
    <property type="match status" value="1"/>
</dbReference>
<organism evidence="8 9">
    <name type="scientific">Actinophytocola algeriensis</name>
    <dbReference type="NCBI Taxonomy" id="1768010"/>
    <lineage>
        <taxon>Bacteria</taxon>
        <taxon>Bacillati</taxon>
        <taxon>Actinomycetota</taxon>
        <taxon>Actinomycetes</taxon>
        <taxon>Pseudonocardiales</taxon>
        <taxon>Pseudonocardiaceae</taxon>
    </lineage>
</organism>
<gene>
    <name evidence="8" type="ORF">FHR82_005422</name>
</gene>
<name>A0A7W7Q9J9_9PSEU</name>